<dbReference type="Ensembl" id="ENSHBUT00000024564.1">
    <property type="protein sequence ID" value="ENSHBUP00000016115.1"/>
    <property type="gene ID" value="ENSHBUG00000018136.1"/>
</dbReference>
<dbReference type="GO" id="GO:0005930">
    <property type="term" value="C:axoneme"/>
    <property type="evidence" value="ECO:0007669"/>
    <property type="project" value="UniProtKB-SubCell"/>
</dbReference>
<dbReference type="AlphaFoldDB" id="A0A3Q2VWC6"/>
<reference evidence="12" key="1">
    <citation type="submission" date="2025-08" db="UniProtKB">
        <authorList>
            <consortium name="Ensembl"/>
        </authorList>
    </citation>
    <scope>IDENTIFICATION</scope>
</reference>
<evidence type="ECO:0000256" key="11">
    <source>
        <dbReference type="SAM" id="MobiDB-lite"/>
    </source>
</evidence>
<dbReference type="PANTHER" id="PTHR14885">
    <property type="entry name" value="CILIA- AND FLAGELLA-ASSOCIATED PROTEIN 43-RELATED"/>
    <property type="match status" value="1"/>
</dbReference>
<name>A0A3Q2VWC6_HAPBU</name>
<dbReference type="PANTHER" id="PTHR14885:SF1">
    <property type="entry name" value="CILIA- AND FLAGELLA-ASSOCIATED PROTEIN 43"/>
    <property type="match status" value="1"/>
</dbReference>
<evidence type="ECO:0000256" key="5">
    <source>
        <dbReference type="ARBA" id="ARBA00023054"/>
    </source>
</evidence>
<dbReference type="Proteomes" id="UP000264840">
    <property type="component" value="Unplaced"/>
</dbReference>
<keyword evidence="4" id="KW-0677">Repeat</keyword>
<evidence type="ECO:0000256" key="4">
    <source>
        <dbReference type="ARBA" id="ARBA00022737"/>
    </source>
</evidence>
<dbReference type="Gene3D" id="2.130.10.10">
    <property type="entry name" value="YVTN repeat-like/Quinoprotein amine dehydrogenase"/>
    <property type="match status" value="1"/>
</dbReference>
<evidence type="ECO:0000256" key="10">
    <source>
        <dbReference type="SAM" id="Coils"/>
    </source>
</evidence>
<feature type="region of interest" description="Disordered" evidence="11">
    <location>
        <begin position="1"/>
        <end position="24"/>
    </location>
</feature>
<dbReference type="OMA" id="ILKRECW"/>
<evidence type="ECO:0000256" key="7">
    <source>
        <dbReference type="ARBA" id="ARBA00023273"/>
    </source>
</evidence>
<dbReference type="InterPro" id="IPR015943">
    <property type="entry name" value="WD40/YVTN_repeat-like_dom_sf"/>
</dbReference>
<dbReference type="STRING" id="8153.ENSHBUP00000016115"/>
<accession>A0A3Q2VWC6</accession>
<evidence type="ECO:0000313" key="12">
    <source>
        <dbReference type="Ensembl" id="ENSHBUP00000016115.1"/>
    </source>
</evidence>
<proteinExistence type="inferred from homology"/>
<keyword evidence="2" id="KW-0963">Cytoplasm</keyword>
<evidence type="ECO:0000256" key="1">
    <source>
        <dbReference type="ARBA" id="ARBA00004430"/>
    </source>
</evidence>
<dbReference type="GeneTree" id="ENSGT00530000064714"/>
<dbReference type="GO" id="GO:0007288">
    <property type="term" value="P:sperm axoneme assembly"/>
    <property type="evidence" value="ECO:0007669"/>
    <property type="project" value="TreeGrafter"/>
</dbReference>
<reference evidence="12" key="2">
    <citation type="submission" date="2025-09" db="UniProtKB">
        <authorList>
            <consortium name="Ensembl"/>
        </authorList>
    </citation>
    <scope>IDENTIFICATION</scope>
</reference>
<keyword evidence="6" id="KW-0206">Cytoskeleton</keyword>
<keyword evidence="5 10" id="KW-0175">Coiled coil</keyword>
<feature type="coiled-coil region" evidence="10">
    <location>
        <begin position="552"/>
        <end position="597"/>
    </location>
</feature>
<comment type="similarity">
    <text evidence="8">Belongs to the CFAP43 family.</text>
</comment>
<organism evidence="12 13">
    <name type="scientific">Haplochromis burtoni</name>
    <name type="common">Burton's mouthbrooder</name>
    <name type="synonym">Chromis burtoni</name>
    <dbReference type="NCBI Taxonomy" id="8153"/>
    <lineage>
        <taxon>Eukaryota</taxon>
        <taxon>Metazoa</taxon>
        <taxon>Chordata</taxon>
        <taxon>Craniata</taxon>
        <taxon>Vertebrata</taxon>
        <taxon>Euteleostomi</taxon>
        <taxon>Actinopterygii</taxon>
        <taxon>Neopterygii</taxon>
        <taxon>Teleostei</taxon>
        <taxon>Neoteleostei</taxon>
        <taxon>Acanthomorphata</taxon>
        <taxon>Ovalentaria</taxon>
        <taxon>Cichlomorphae</taxon>
        <taxon>Cichliformes</taxon>
        <taxon>Cichlidae</taxon>
        <taxon>African cichlids</taxon>
        <taxon>Pseudocrenilabrinae</taxon>
        <taxon>Haplochromini</taxon>
        <taxon>Haplochromis</taxon>
    </lineage>
</organism>
<dbReference type="Pfam" id="PF25828">
    <property type="entry name" value="CC_Cfap43"/>
    <property type="match status" value="2"/>
</dbReference>
<evidence type="ECO:0000256" key="2">
    <source>
        <dbReference type="ARBA" id="ARBA00022490"/>
    </source>
</evidence>
<evidence type="ECO:0000256" key="6">
    <source>
        <dbReference type="ARBA" id="ARBA00023212"/>
    </source>
</evidence>
<dbReference type="SUPFAM" id="SSF50978">
    <property type="entry name" value="WD40 repeat-like"/>
    <property type="match status" value="1"/>
</dbReference>
<feature type="compositionally biased region" description="Low complexity" evidence="11">
    <location>
        <begin position="1"/>
        <end position="10"/>
    </location>
</feature>
<keyword evidence="3" id="KW-0853">WD repeat</keyword>
<sequence length="1038" mass="118779">MLLQPASDSPAAPPSPPCAGSSRSTSWIQGFGNKNTEFVENKTVCYTCGNHICFLNLETRTQNAFPSPGRGIGALTANGNSGIFAFSEEKLSPSIYVYSFPELQLKNELKGGAQLDYTSLALSHGGPYLGSCSSLPDHIITVWNWENAEPLCSQPQAGQDVVSLAFNPMNWLQLCSLGTASLTVWNIAKSDSLHVLTIKLPAPGGTFSESQAPSSQNVTLHVFAQAKLHQSTRARLTPSAICWTATSKLYVGCAEGFLLLVDPESHSVSVLSNPTSKQTHTWMTEIEWDIVEKCYFRDVLKRECWDTMKVISRTINAFHSDLEVLNYPLKEQTAKELEDLCRVQNMRKLEKAACSVRKTDPEAQTLGNLKKDLSAQEEEEEKKVQDAETATVTGSISAQLGYSNPYVYDQFSLKTIEQRINQIVLLQDVIYRVKTAFNADFEALHKQKMKELKRVRDRNKHIREIMLQLDMHEELWEPSLTNSEWPERLLAVEVSEVTVLLKHLISSQRMSTLERALDDMMDGVLEVKKEDILKMEIPLPEFVLTKPDIQWSEEEKKVFKEYEKKAKELSEEKEKYKKLLEIEIKKLHQSTKEATERFDENLAKLLEKKVNCTVAIYQEELKITYLVESVLREEEMRSQEQELKLQLEKMLAYKVRKLVEMANITQYSNLTSVSLKSLDKDFRRAFSDLPSHMVDCLYKMFKRRPRFKMRAQMDNSNNSDPFKENRLCGSQAPDAFSQMLRAMDELDAPANIPEGLSTVAWEKFCHVRRTKVESEQKVKTKALTLAEMQAFLQKKRNEDKAAQEEIKNLSKARTDLLMDTMVQIILKQGQVEVTTTDPTADNADTDFILYHRSVVDNLRNVIRTLAEQKITSMVACKDVRKGMIQLEWENKVMRNYMCVICAADCSDKMCFFFFNFMQLCKCNYFQFQTHKKSVQQRLRKIEQLNKRAAAKTKKSADLEQQLPEMHVTVSELRHICEAAGNENSHFTCLVFKERYQEIVKRSKLKELARAQAENLAFLGAEVERLTMKNFPSLDQLKH</sequence>
<comment type="subcellular location">
    <subcellularLocation>
        <location evidence="1">Cytoplasm</location>
        <location evidence="1">Cytoskeleton</location>
        <location evidence="1">Cilium axoneme</location>
    </subcellularLocation>
</comment>
<keyword evidence="13" id="KW-1185">Reference proteome</keyword>
<evidence type="ECO:0000256" key="8">
    <source>
        <dbReference type="ARBA" id="ARBA00023605"/>
    </source>
</evidence>
<evidence type="ECO:0000313" key="13">
    <source>
        <dbReference type="Proteomes" id="UP000264840"/>
    </source>
</evidence>
<evidence type="ECO:0000256" key="3">
    <source>
        <dbReference type="ARBA" id="ARBA00022574"/>
    </source>
</evidence>
<keyword evidence="7" id="KW-0966">Cell projection</keyword>
<feature type="coiled-coil region" evidence="10">
    <location>
        <begin position="931"/>
        <end position="961"/>
    </location>
</feature>
<dbReference type="InterPro" id="IPR036322">
    <property type="entry name" value="WD40_repeat_dom_sf"/>
</dbReference>
<protein>
    <recommendedName>
        <fullName evidence="9">Cilia- and flagella-associated protein 43</fullName>
    </recommendedName>
</protein>
<evidence type="ECO:0000256" key="9">
    <source>
        <dbReference type="ARBA" id="ARBA00023662"/>
    </source>
</evidence>